<keyword evidence="3" id="KW-1185">Reference proteome</keyword>
<protein>
    <submittedName>
        <fullName evidence="2">Uncharacterized protein</fullName>
    </submittedName>
</protein>
<evidence type="ECO:0000313" key="2">
    <source>
        <dbReference type="EMBL" id="TNN25503.1"/>
    </source>
</evidence>
<evidence type="ECO:0000256" key="1">
    <source>
        <dbReference type="SAM" id="MobiDB-lite"/>
    </source>
</evidence>
<feature type="compositionally biased region" description="Acidic residues" evidence="1">
    <location>
        <begin position="69"/>
        <end position="79"/>
    </location>
</feature>
<organism evidence="2 3">
    <name type="scientific">Liparis tanakae</name>
    <name type="common">Tanaka's snailfish</name>
    <dbReference type="NCBI Taxonomy" id="230148"/>
    <lineage>
        <taxon>Eukaryota</taxon>
        <taxon>Metazoa</taxon>
        <taxon>Chordata</taxon>
        <taxon>Craniata</taxon>
        <taxon>Vertebrata</taxon>
        <taxon>Euteleostomi</taxon>
        <taxon>Actinopterygii</taxon>
        <taxon>Neopterygii</taxon>
        <taxon>Teleostei</taxon>
        <taxon>Neoteleostei</taxon>
        <taxon>Acanthomorphata</taxon>
        <taxon>Eupercaria</taxon>
        <taxon>Perciformes</taxon>
        <taxon>Cottioidei</taxon>
        <taxon>Cottales</taxon>
        <taxon>Liparidae</taxon>
        <taxon>Liparis</taxon>
    </lineage>
</organism>
<dbReference type="EMBL" id="SRLO01012357">
    <property type="protein sequence ID" value="TNN25503.1"/>
    <property type="molecule type" value="Genomic_DNA"/>
</dbReference>
<name>A0A4Z2E9W7_9TELE</name>
<feature type="region of interest" description="Disordered" evidence="1">
    <location>
        <begin position="58"/>
        <end position="79"/>
    </location>
</feature>
<sequence length="79" mass="8478">MPLGVPRVALGAAALSYVTSHESRQQRPDGLLTTARGPAHAFPPARLSWPFSASMEDLPGHRLTGQVNPEEDEPTSCLE</sequence>
<evidence type="ECO:0000313" key="3">
    <source>
        <dbReference type="Proteomes" id="UP000314294"/>
    </source>
</evidence>
<accession>A0A4Z2E9W7</accession>
<feature type="region of interest" description="Disordered" evidence="1">
    <location>
        <begin position="19"/>
        <end position="39"/>
    </location>
</feature>
<proteinExistence type="predicted"/>
<comment type="caution">
    <text evidence="2">The sequence shown here is derived from an EMBL/GenBank/DDBJ whole genome shotgun (WGS) entry which is preliminary data.</text>
</comment>
<dbReference type="AlphaFoldDB" id="A0A4Z2E9W7"/>
<gene>
    <name evidence="2" type="ORF">EYF80_064367</name>
</gene>
<reference evidence="2 3" key="1">
    <citation type="submission" date="2019-03" db="EMBL/GenBank/DDBJ databases">
        <title>First draft genome of Liparis tanakae, snailfish: a comprehensive survey of snailfish specific genes.</title>
        <authorList>
            <person name="Kim W."/>
            <person name="Song I."/>
            <person name="Jeong J.-H."/>
            <person name="Kim D."/>
            <person name="Kim S."/>
            <person name="Ryu S."/>
            <person name="Song J.Y."/>
            <person name="Lee S.K."/>
        </authorList>
    </citation>
    <scope>NUCLEOTIDE SEQUENCE [LARGE SCALE GENOMIC DNA]</scope>
    <source>
        <tissue evidence="2">Muscle</tissue>
    </source>
</reference>
<dbReference type="Proteomes" id="UP000314294">
    <property type="component" value="Unassembled WGS sequence"/>
</dbReference>